<keyword evidence="3" id="KW-1185">Reference proteome</keyword>
<feature type="region of interest" description="Disordered" evidence="1">
    <location>
        <begin position="26"/>
        <end position="77"/>
    </location>
</feature>
<evidence type="ECO:0000256" key="1">
    <source>
        <dbReference type="SAM" id="MobiDB-lite"/>
    </source>
</evidence>
<evidence type="ECO:0000313" key="3">
    <source>
        <dbReference type="Proteomes" id="UP000314294"/>
    </source>
</evidence>
<gene>
    <name evidence="2" type="ORF">EYF80_048032</name>
</gene>
<proteinExistence type="predicted"/>
<comment type="caution">
    <text evidence="2">The sequence shown here is derived from an EMBL/GenBank/DDBJ whole genome shotgun (WGS) entry which is preliminary data.</text>
</comment>
<reference evidence="2 3" key="1">
    <citation type="submission" date="2019-03" db="EMBL/GenBank/DDBJ databases">
        <title>First draft genome of Liparis tanakae, snailfish: a comprehensive survey of snailfish specific genes.</title>
        <authorList>
            <person name="Kim W."/>
            <person name="Song I."/>
            <person name="Jeong J.-H."/>
            <person name="Kim D."/>
            <person name="Kim S."/>
            <person name="Ryu S."/>
            <person name="Song J.Y."/>
            <person name="Lee S.K."/>
        </authorList>
    </citation>
    <scope>NUCLEOTIDE SEQUENCE [LARGE SCALE GENOMIC DNA]</scope>
    <source>
        <tissue evidence="2">Muscle</tissue>
    </source>
</reference>
<dbReference type="Proteomes" id="UP000314294">
    <property type="component" value="Unassembled WGS sequence"/>
</dbReference>
<protein>
    <submittedName>
        <fullName evidence="2">Uncharacterized protein</fullName>
    </submittedName>
</protein>
<dbReference type="EMBL" id="SRLO01001080">
    <property type="protein sequence ID" value="TNN41787.1"/>
    <property type="molecule type" value="Genomic_DNA"/>
</dbReference>
<dbReference type="AlphaFoldDB" id="A0A4Z2FKM0"/>
<accession>A0A4Z2FKM0</accession>
<organism evidence="2 3">
    <name type="scientific">Liparis tanakae</name>
    <name type="common">Tanaka's snailfish</name>
    <dbReference type="NCBI Taxonomy" id="230148"/>
    <lineage>
        <taxon>Eukaryota</taxon>
        <taxon>Metazoa</taxon>
        <taxon>Chordata</taxon>
        <taxon>Craniata</taxon>
        <taxon>Vertebrata</taxon>
        <taxon>Euteleostomi</taxon>
        <taxon>Actinopterygii</taxon>
        <taxon>Neopterygii</taxon>
        <taxon>Teleostei</taxon>
        <taxon>Neoteleostei</taxon>
        <taxon>Acanthomorphata</taxon>
        <taxon>Eupercaria</taxon>
        <taxon>Perciformes</taxon>
        <taxon>Cottioidei</taxon>
        <taxon>Cottales</taxon>
        <taxon>Liparidae</taxon>
        <taxon>Liparis</taxon>
    </lineage>
</organism>
<name>A0A4Z2FKM0_9TELE</name>
<sequence length="169" mass="18726">MSLSPENGATVMVFLRSDRGMLSLRAPSRRDEAAVNGEEAAAHQSLRRCDNQPPETPGQQTLTHVSPSGHASSGSTWISSSRLWNCDTRTFCRSDSRVRDTQRRPEARRWASAGSLSSSESRTMCSILKVGRRTPRGCRLASWAKSPRGKWILDDVNSEAHIGSHEYID</sequence>
<feature type="compositionally biased region" description="Polar residues" evidence="1">
    <location>
        <begin position="57"/>
        <end position="77"/>
    </location>
</feature>
<evidence type="ECO:0000313" key="2">
    <source>
        <dbReference type="EMBL" id="TNN41787.1"/>
    </source>
</evidence>